<dbReference type="EMBL" id="AP018553">
    <property type="protein sequence ID" value="BBD73602.1"/>
    <property type="molecule type" value="Genomic_DNA"/>
</dbReference>
<dbReference type="InterPro" id="IPR051013">
    <property type="entry name" value="MBL_superfamily_lactonases"/>
</dbReference>
<name>A0A348B600_9CREN</name>
<dbReference type="InterPro" id="IPR036866">
    <property type="entry name" value="RibonucZ/Hydroxyglut_hydro"/>
</dbReference>
<evidence type="ECO:0000256" key="1">
    <source>
        <dbReference type="ARBA" id="ARBA00001947"/>
    </source>
</evidence>
<organism evidence="7 9">
    <name type="scientific">Sulfodiicoccus acidiphilus</name>
    <dbReference type="NCBI Taxonomy" id="1670455"/>
    <lineage>
        <taxon>Archaea</taxon>
        <taxon>Thermoproteota</taxon>
        <taxon>Thermoprotei</taxon>
        <taxon>Sulfolobales</taxon>
        <taxon>Sulfolobaceae</taxon>
        <taxon>Sulfodiicoccus</taxon>
    </lineage>
</organism>
<evidence type="ECO:0000256" key="2">
    <source>
        <dbReference type="ARBA" id="ARBA00007749"/>
    </source>
</evidence>
<dbReference type="OrthoDB" id="197151at2157"/>
<dbReference type="RefSeq" id="WP_126450861.1">
    <property type="nucleotide sequence ID" value="NZ_AP018553.1"/>
</dbReference>
<dbReference type="Pfam" id="PF00753">
    <property type="entry name" value="Lactamase_B"/>
    <property type="match status" value="1"/>
</dbReference>
<reference evidence="7" key="3">
    <citation type="journal article" date="2019" name="BMC Res. Notes">
        <title>Complete genome sequence of the Sulfodiicoccus acidiphilus strain HS-1T, the first crenarchaeon that lacks polB3, isolated from an acidic hot spring in Ohwaku-dani, Hakone, Japan.</title>
        <authorList>
            <person name="Sakai H.D."/>
            <person name="Kurosawa N."/>
        </authorList>
    </citation>
    <scope>NUCLEOTIDE SEQUENCE</scope>
    <source>
        <strain evidence="7">HS-1</strain>
    </source>
</reference>
<evidence type="ECO:0000259" key="6">
    <source>
        <dbReference type="SMART" id="SM00849"/>
    </source>
</evidence>
<dbReference type="EMBL" id="BMQS01000020">
    <property type="protein sequence ID" value="GGU01559.1"/>
    <property type="molecule type" value="Genomic_DNA"/>
</dbReference>
<dbReference type="InterPro" id="IPR001279">
    <property type="entry name" value="Metallo-B-lactamas"/>
</dbReference>
<accession>A0A348B600</accession>
<evidence type="ECO:0000313" key="7">
    <source>
        <dbReference type="EMBL" id="BBD73602.1"/>
    </source>
</evidence>
<evidence type="ECO:0000313" key="8">
    <source>
        <dbReference type="EMBL" id="GGU01559.1"/>
    </source>
</evidence>
<dbReference type="Gene3D" id="3.60.15.10">
    <property type="entry name" value="Ribonuclease Z/Hydroxyacylglutathione hydrolase-like"/>
    <property type="match status" value="1"/>
</dbReference>
<keyword evidence="5" id="KW-0862">Zinc</keyword>
<evidence type="ECO:0000313" key="9">
    <source>
        <dbReference type="Proteomes" id="UP000276741"/>
    </source>
</evidence>
<feature type="domain" description="Metallo-beta-lactamase" evidence="6">
    <location>
        <begin position="32"/>
        <end position="233"/>
    </location>
</feature>
<dbReference type="SMART" id="SM00849">
    <property type="entry name" value="Lactamase_B"/>
    <property type="match status" value="1"/>
</dbReference>
<dbReference type="GO" id="GO:0016787">
    <property type="term" value="F:hydrolase activity"/>
    <property type="evidence" value="ECO:0007669"/>
    <property type="project" value="UniProtKB-KW"/>
</dbReference>
<dbReference type="Proteomes" id="UP000616143">
    <property type="component" value="Unassembled WGS sequence"/>
</dbReference>
<keyword evidence="3" id="KW-0479">Metal-binding</keyword>
<reference evidence="8" key="4">
    <citation type="submission" date="2020-09" db="EMBL/GenBank/DDBJ databases">
        <authorList>
            <person name="Sun Q."/>
            <person name="Ohkuma M."/>
        </authorList>
    </citation>
    <scope>NUCLEOTIDE SEQUENCE</scope>
    <source>
        <strain evidence="8">JCM 31740</strain>
    </source>
</reference>
<dbReference type="PANTHER" id="PTHR42978:SF2">
    <property type="entry name" value="102 KBASES UNSTABLE REGION: FROM 1 TO 119443"/>
    <property type="match status" value="1"/>
</dbReference>
<evidence type="ECO:0000256" key="4">
    <source>
        <dbReference type="ARBA" id="ARBA00022801"/>
    </source>
</evidence>
<evidence type="ECO:0000256" key="3">
    <source>
        <dbReference type="ARBA" id="ARBA00022723"/>
    </source>
</evidence>
<sequence>MERGFSLLDLGSNYHRRSLLVQDGGDEMVKVPLVAVVARVRDLVVLFDTGPDVSKGYPIMKQLNTTQSQSQRLESQLSLLSLRPEDVDVVVVSHLHYDHAGGIAKFKNVPVLIQGPELDYAYRPDWFYEGTYCRPDFDLPDVDFERLSGDYEIDYGLRVISIPGHTPGTQGLYVETESGSRVIFVSDAIYTRDNFQPVKRKQGLDWNTATWGSSVDKVKLMARLRKAEIYPGHDPAFYAEKKFSPFVYK</sequence>
<proteinExistence type="inferred from homology"/>
<evidence type="ECO:0000256" key="5">
    <source>
        <dbReference type="ARBA" id="ARBA00022833"/>
    </source>
</evidence>
<reference evidence="9" key="2">
    <citation type="submission" date="2018-04" db="EMBL/GenBank/DDBJ databases">
        <title>Complete genome sequence of Sulfodiicoccus acidiphilus strain HS-1.</title>
        <authorList>
            <person name="Sakai H.D."/>
            <person name="Kurosawa N."/>
        </authorList>
    </citation>
    <scope>NUCLEOTIDE SEQUENCE [LARGE SCALE GENOMIC DNA]</scope>
    <source>
        <strain evidence="9">HS-1</strain>
    </source>
</reference>
<dbReference type="SUPFAM" id="SSF56281">
    <property type="entry name" value="Metallo-hydrolase/oxidoreductase"/>
    <property type="match status" value="1"/>
</dbReference>
<dbReference type="GO" id="GO:0046872">
    <property type="term" value="F:metal ion binding"/>
    <property type="evidence" value="ECO:0007669"/>
    <property type="project" value="UniProtKB-KW"/>
</dbReference>
<comment type="cofactor">
    <cofactor evidence="1">
        <name>Zn(2+)</name>
        <dbReference type="ChEBI" id="CHEBI:29105"/>
    </cofactor>
</comment>
<reference evidence="8" key="1">
    <citation type="journal article" date="2014" name="Int. J. Syst. Evol. Microbiol.">
        <title>Complete genome sequence of Corynebacterium casei LMG S-19264T (=DSM 44701T), isolated from a smear-ripened cheese.</title>
        <authorList>
            <consortium name="US DOE Joint Genome Institute (JGI-PGF)"/>
            <person name="Walter F."/>
            <person name="Albersmeier A."/>
            <person name="Kalinowski J."/>
            <person name="Ruckert C."/>
        </authorList>
    </citation>
    <scope>NUCLEOTIDE SEQUENCE</scope>
    <source>
        <strain evidence="8">JCM 31740</strain>
    </source>
</reference>
<dbReference type="CDD" id="cd07729">
    <property type="entry name" value="AHL_lactonase_MBL-fold"/>
    <property type="match status" value="1"/>
</dbReference>
<dbReference type="AlphaFoldDB" id="A0A348B600"/>
<dbReference type="KEGG" id="sacd:HS1genome_1991"/>
<protein>
    <recommendedName>
        <fullName evidence="6">Metallo-beta-lactamase domain-containing protein</fullName>
    </recommendedName>
</protein>
<comment type="similarity">
    <text evidence="2">Belongs to the metallo-beta-lactamase superfamily.</text>
</comment>
<keyword evidence="4" id="KW-0378">Hydrolase</keyword>
<dbReference type="Proteomes" id="UP000276741">
    <property type="component" value="Chromosome"/>
</dbReference>
<dbReference type="GeneID" id="38667456"/>
<dbReference type="PANTHER" id="PTHR42978">
    <property type="entry name" value="QUORUM-QUENCHING LACTONASE YTNP-RELATED-RELATED"/>
    <property type="match status" value="1"/>
</dbReference>
<keyword evidence="9" id="KW-1185">Reference proteome</keyword>
<gene>
    <name evidence="8" type="ORF">GCM10007116_18410</name>
    <name evidence="7" type="ORF">HS1genome_1991</name>
</gene>